<evidence type="ECO:0000313" key="2">
    <source>
        <dbReference type="EMBL" id="MEG3440146.1"/>
    </source>
</evidence>
<dbReference type="AlphaFoldDB" id="A0AAW9QZY5"/>
<comment type="caution">
    <text evidence="2">The sequence shown here is derived from an EMBL/GenBank/DDBJ whole genome shotgun (WGS) entry which is preliminary data.</text>
</comment>
<feature type="region of interest" description="Disordered" evidence="1">
    <location>
        <begin position="19"/>
        <end position="42"/>
    </location>
</feature>
<organism evidence="2 3">
    <name type="scientific">Pannus brasiliensis CCIBt3594</name>
    <dbReference type="NCBI Taxonomy" id="1427578"/>
    <lineage>
        <taxon>Bacteria</taxon>
        <taxon>Bacillati</taxon>
        <taxon>Cyanobacteriota</taxon>
        <taxon>Cyanophyceae</taxon>
        <taxon>Oscillatoriophycideae</taxon>
        <taxon>Chroococcales</taxon>
        <taxon>Microcystaceae</taxon>
        <taxon>Pannus</taxon>
    </lineage>
</organism>
<sequence>MFHRSLAEFKNCRVVRGVGGRSQESGVRRQESGGEKKDLNFR</sequence>
<evidence type="ECO:0000256" key="1">
    <source>
        <dbReference type="SAM" id="MobiDB-lite"/>
    </source>
</evidence>
<dbReference type="EMBL" id="JBAFSM010000077">
    <property type="protein sequence ID" value="MEG3440146.1"/>
    <property type="molecule type" value="Genomic_DNA"/>
</dbReference>
<keyword evidence="3" id="KW-1185">Reference proteome</keyword>
<feature type="compositionally biased region" description="Basic and acidic residues" evidence="1">
    <location>
        <begin position="26"/>
        <end position="42"/>
    </location>
</feature>
<protein>
    <submittedName>
        <fullName evidence="2">Uncharacterized protein</fullName>
    </submittedName>
</protein>
<gene>
    <name evidence="2" type="ORF">V0288_23655</name>
</gene>
<proteinExistence type="predicted"/>
<evidence type="ECO:0000313" key="3">
    <source>
        <dbReference type="Proteomes" id="UP001328733"/>
    </source>
</evidence>
<name>A0AAW9QZY5_9CHRO</name>
<accession>A0AAW9QZY5</accession>
<reference evidence="2 3" key="1">
    <citation type="submission" date="2024-01" db="EMBL/GenBank/DDBJ databases">
        <title>Genomic insights into the taxonomy and metabolism of the cyanobacterium Pannus brasiliensis CCIBt3594.</title>
        <authorList>
            <person name="Machado M."/>
            <person name="Botero N.B."/>
            <person name="Andreote A.P.D."/>
            <person name="Feitosa A.M.T."/>
            <person name="Popin R."/>
            <person name="Sivonen K."/>
            <person name="Fiore M.F."/>
        </authorList>
    </citation>
    <scope>NUCLEOTIDE SEQUENCE [LARGE SCALE GENOMIC DNA]</scope>
    <source>
        <strain evidence="2 3">CCIBt3594</strain>
    </source>
</reference>
<dbReference type="Proteomes" id="UP001328733">
    <property type="component" value="Unassembled WGS sequence"/>
</dbReference>